<feature type="non-terminal residue" evidence="1">
    <location>
        <position position="1"/>
    </location>
</feature>
<evidence type="ECO:0000313" key="2">
    <source>
        <dbReference type="Proteomes" id="UP000236333"/>
    </source>
</evidence>
<evidence type="ECO:0000313" key="1">
    <source>
        <dbReference type="EMBL" id="PNH02007.1"/>
    </source>
</evidence>
<keyword evidence="2" id="KW-1185">Reference proteome</keyword>
<accession>A0A2J7ZP15</accession>
<organism evidence="1 2">
    <name type="scientific">Tetrabaena socialis</name>
    <dbReference type="NCBI Taxonomy" id="47790"/>
    <lineage>
        <taxon>Eukaryota</taxon>
        <taxon>Viridiplantae</taxon>
        <taxon>Chlorophyta</taxon>
        <taxon>core chlorophytes</taxon>
        <taxon>Chlorophyceae</taxon>
        <taxon>CS clade</taxon>
        <taxon>Chlamydomonadales</taxon>
        <taxon>Tetrabaenaceae</taxon>
        <taxon>Tetrabaena</taxon>
    </lineage>
</organism>
<gene>
    <name evidence="1" type="ORF">TSOC_012046</name>
</gene>
<dbReference type="AlphaFoldDB" id="A0A2J7ZP15"/>
<reference evidence="1 2" key="1">
    <citation type="journal article" date="2017" name="Mol. Biol. Evol.">
        <title>The 4-celled Tetrabaena socialis nuclear genome reveals the essential components for genetic control of cell number at the origin of multicellularity in the volvocine lineage.</title>
        <authorList>
            <person name="Featherston J."/>
            <person name="Arakaki Y."/>
            <person name="Hanschen E.R."/>
            <person name="Ferris P.J."/>
            <person name="Michod R.E."/>
            <person name="Olson B.J.S.C."/>
            <person name="Nozaki H."/>
            <person name="Durand P.M."/>
        </authorList>
    </citation>
    <scope>NUCLEOTIDE SEQUENCE [LARGE SCALE GENOMIC DNA]</scope>
    <source>
        <strain evidence="1 2">NIES-571</strain>
    </source>
</reference>
<evidence type="ECO:0008006" key="3">
    <source>
        <dbReference type="Google" id="ProtNLM"/>
    </source>
</evidence>
<comment type="caution">
    <text evidence="1">The sequence shown here is derived from an EMBL/GenBank/DDBJ whole genome shotgun (WGS) entry which is preliminary data.</text>
</comment>
<dbReference type="EMBL" id="PGGS01000741">
    <property type="protein sequence ID" value="PNH02007.1"/>
    <property type="molecule type" value="Genomic_DNA"/>
</dbReference>
<proteinExistence type="predicted"/>
<sequence>VEVPISERCRPELRRLMIDGAPLPYSWGMYDNVTTFKFTNLATYLPNPDGAWLCWVVRPGPCAEPANFCLNGRCQVTIMSSDSKCCPATLV</sequence>
<dbReference type="Proteomes" id="UP000236333">
    <property type="component" value="Unassembled WGS sequence"/>
</dbReference>
<name>A0A2J7ZP15_9CHLO</name>
<protein>
    <recommendedName>
        <fullName evidence="3">Pherophorin domain-containing protein</fullName>
    </recommendedName>
</protein>
<dbReference type="OrthoDB" id="542386at2759"/>